<keyword evidence="2" id="KW-0255">Endonuclease</keyword>
<dbReference type="InterPro" id="IPR007560">
    <property type="entry name" value="Restrct_endonuc_IV_Mrr"/>
</dbReference>
<dbReference type="RefSeq" id="WP_386758097.1">
    <property type="nucleotide sequence ID" value="NZ_JBHRXK010000002.1"/>
</dbReference>
<dbReference type="GO" id="GO:0004519">
    <property type="term" value="F:endonuclease activity"/>
    <property type="evidence" value="ECO:0007669"/>
    <property type="project" value="UniProtKB-KW"/>
</dbReference>
<dbReference type="InterPro" id="IPR052906">
    <property type="entry name" value="Type_IV_Methyl-Rstrct_Enzyme"/>
</dbReference>
<keyword evidence="2" id="KW-0378">Hydrolase</keyword>
<comment type="caution">
    <text evidence="2">The sequence shown here is derived from an EMBL/GenBank/DDBJ whole genome shotgun (WGS) entry which is preliminary data.</text>
</comment>
<dbReference type="Proteomes" id="UP001595740">
    <property type="component" value="Unassembled WGS sequence"/>
</dbReference>
<reference evidence="3" key="1">
    <citation type="journal article" date="2019" name="Int. J. Syst. Evol. Microbiol.">
        <title>The Global Catalogue of Microorganisms (GCM) 10K type strain sequencing project: providing services to taxonomists for standard genome sequencing and annotation.</title>
        <authorList>
            <consortium name="The Broad Institute Genomics Platform"/>
            <consortium name="The Broad Institute Genome Sequencing Center for Infectious Disease"/>
            <person name="Wu L."/>
            <person name="Ma J."/>
        </authorList>
    </citation>
    <scope>NUCLEOTIDE SEQUENCE [LARGE SCALE GENOMIC DNA]</scope>
    <source>
        <strain evidence="3">KCTC 42875</strain>
    </source>
</reference>
<organism evidence="2 3">
    <name type="scientific">Lysobacter cavernae</name>
    <dbReference type="NCBI Taxonomy" id="1685901"/>
    <lineage>
        <taxon>Bacteria</taxon>
        <taxon>Pseudomonadati</taxon>
        <taxon>Pseudomonadota</taxon>
        <taxon>Gammaproteobacteria</taxon>
        <taxon>Lysobacterales</taxon>
        <taxon>Lysobacteraceae</taxon>
        <taxon>Lysobacter</taxon>
    </lineage>
</organism>
<dbReference type="PANTHER" id="PTHR30015:SF7">
    <property type="entry name" value="TYPE IV METHYL-DIRECTED RESTRICTION ENZYME ECOKMRR"/>
    <property type="match status" value="1"/>
</dbReference>
<feature type="domain" description="Restriction endonuclease type IV Mrr" evidence="1">
    <location>
        <begin position="195"/>
        <end position="304"/>
    </location>
</feature>
<dbReference type="InterPro" id="IPR011335">
    <property type="entry name" value="Restrct_endonuc-II-like"/>
</dbReference>
<dbReference type="GO" id="GO:0016787">
    <property type="term" value="F:hydrolase activity"/>
    <property type="evidence" value="ECO:0007669"/>
    <property type="project" value="UniProtKB-KW"/>
</dbReference>
<evidence type="ECO:0000313" key="2">
    <source>
        <dbReference type="EMBL" id="MFC3550326.1"/>
    </source>
</evidence>
<dbReference type="Gene3D" id="3.40.1350.10">
    <property type="match status" value="1"/>
</dbReference>
<gene>
    <name evidence="2" type="ORF">ACFOLC_04790</name>
</gene>
<sequence>MAEATIWGIHAGRTGDAEALFLKQDCIAIGWAKLGNLSDLAPTREAFRQRYSQAYPDAKPGGLATVSGIPYRFLHEMKAGDLVAYPSKLDKQIHIGRIVGPYHYQTTGESSYPQRRKVEWLKHVPRLKFSQGALYEIGSALSMFQIKTYADEFRAVVEGATPEPAPVVDDATVAAVAEEIEENTRDFILKRLSQELKGLPLESFVVHLLQCMGYHARLTRKNEPSVDVIAHKDHLGIEPPIIKVQVKSGDGTATDKDVSALYGKLSAGEYGLFITLGAFSPASRNFEQGKSNLRLIDGDEFVGLILGHYEAFDAQHKGLLPLRRVYVPQALDAE</sequence>
<dbReference type="PANTHER" id="PTHR30015">
    <property type="entry name" value="MRR RESTRICTION SYSTEM PROTEIN"/>
    <property type="match status" value="1"/>
</dbReference>
<protein>
    <submittedName>
        <fullName evidence="2">Restriction endonuclease</fullName>
        <ecNumber evidence="2">3.1.21.-</ecNumber>
    </submittedName>
</protein>
<dbReference type="EC" id="3.1.21.-" evidence="2"/>
<name>A0ABV7RL00_9GAMM</name>
<dbReference type="SUPFAM" id="SSF52980">
    <property type="entry name" value="Restriction endonuclease-like"/>
    <property type="match status" value="1"/>
</dbReference>
<proteinExistence type="predicted"/>
<evidence type="ECO:0000313" key="3">
    <source>
        <dbReference type="Proteomes" id="UP001595740"/>
    </source>
</evidence>
<dbReference type="Pfam" id="PF04471">
    <property type="entry name" value="Mrr_cat"/>
    <property type="match status" value="1"/>
</dbReference>
<dbReference type="EMBL" id="JBHRXK010000002">
    <property type="protein sequence ID" value="MFC3550326.1"/>
    <property type="molecule type" value="Genomic_DNA"/>
</dbReference>
<evidence type="ECO:0000259" key="1">
    <source>
        <dbReference type="Pfam" id="PF04471"/>
    </source>
</evidence>
<dbReference type="InterPro" id="IPR011856">
    <property type="entry name" value="tRNA_endonuc-like_dom_sf"/>
</dbReference>
<keyword evidence="2" id="KW-0540">Nuclease</keyword>
<keyword evidence="3" id="KW-1185">Reference proteome</keyword>
<accession>A0ABV7RL00</accession>